<evidence type="ECO:0000313" key="1">
    <source>
        <dbReference type="EMBL" id="MFD2663059.1"/>
    </source>
</evidence>
<protein>
    <submittedName>
        <fullName evidence="1">Uncharacterized protein</fullName>
    </submittedName>
</protein>
<dbReference type="RefSeq" id="WP_379278386.1">
    <property type="nucleotide sequence ID" value="NZ_JBHUMY010000038.1"/>
</dbReference>
<keyword evidence="2" id="KW-1185">Reference proteome</keyword>
<comment type="caution">
    <text evidence="1">The sequence shown here is derived from an EMBL/GenBank/DDBJ whole genome shotgun (WGS) entry which is preliminary data.</text>
</comment>
<proteinExistence type="predicted"/>
<name>A0ABW5R323_9BACL</name>
<accession>A0ABW5R323</accession>
<organism evidence="1 2">
    <name type="scientific">Paenibacillus thailandensis</name>
    <dbReference type="NCBI Taxonomy" id="393250"/>
    <lineage>
        <taxon>Bacteria</taxon>
        <taxon>Bacillati</taxon>
        <taxon>Bacillota</taxon>
        <taxon>Bacilli</taxon>
        <taxon>Bacillales</taxon>
        <taxon>Paenibacillaceae</taxon>
        <taxon>Paenibacillus</taxon>
    </lineage>
</organism>
<evidence type="ECO:0000313" key="2">
    <source>
        <dbReference type="Proteomes" id="UP001597493"/>
    </source>
</evidence>
<gene>
    <name evidence="1" type="ORF">ACFSW5_22635</name>
</gene>
<dbReference type="Proteomes" id="UP001597493">
    <property type="component" value="Unassembled WGS sequence"/>
</dbReference>
<dbReference type="EMBL" id="JBHUMY010000038">
    <property type="protein sequence ID" value="MFD2663059.1"/>
    <property type="molecule type" value="Genomic_DNA"/>
</dbReference>
<reference evidence="2" key="1">
    <citation type="journal article" date="2019" name="Int. J. Syst. Evol. Microbiol.">
        <title>The Global Catalogue of Microorganisms (GCM) 10K type strain sequencing project: providing services to taxonomists for standard genome sequencing and annotation.</title>
        <authorList>
            <consortium name="The Broad Institute Genomics Platform"/>
            <consortium name="The Broad Institute Genome Sequencing Center for Infectious Disease"/>
            <person name="Wu L."/>
            <person name="Ma J."/>
        </authorList>
    </citation>
    <scope>NUCLEOTIDE SEQUENCE [LARGE SCALE GENOMIC DNA]</scope>
    <source>
        <strain evidence="2">TISTR 1827</strain>
    </source>
</reference>
<sequence>MKIVLNEQELIHKALESKEFDEKNYGIVLRVLTKHYFLFGMDKQQVKDTLAVHIRERVKKYIHKDWISRIEYAIKNVQKYGVELVNIDKVDITETELQRIKDINDNDIEKIAFVYLVYAKILNKIKSNNDNWVGIKIKDILKDALITKGYKSIREQQTVLRILNDMGLLRSSKKVDNTSERVCFIDYTSDISFSINDFRDYVLTYLRWKGENIGNCETCSKLIQVKSNRKLYCLECWHHREKELKKQWKREHDKNKKVEV</sequence>